<protein>
    <recommendedName>
        <fullName evidence="3">DUF3135 domain-containing protein</fullName>
    </recommendedName>
</protein>
<sequence length="124" mass="14906">MANEDRYPEILFDELSSLYQDDPDRFEEQRKVLIEQAIENFPEDFRRRAQGLQFTIDCKLHKYRDPIMRMNKMVEIFWEHFSLFQETINDPEKILQERRAAQQSAKVIPLHCREDQGPPSGQPH</sequence>
<dbReference type="OrthoDB" id="5387652at2"/>
<dbReference type="RefSeq" id="WP_052446155.1">
    <property type="nucleotide sequence ID" value="NZ_FNGU01000001.1"/>
</dbReference>
<name>A0A1G9K0S0_9BACT</name>
<dbReference type="Pfam" id="PF11333">
    <property type="entry name" value="DUF3135"/>
    <property type="match status" value="1"/>
</dbReference>
<accession>A0A1G9K0S0</accession>
<proteinExistence type="predicted"/>
<evidence type="ECO:0000313" key="2">
    <source>
        <dbReference type="Proteomes" id="UP000182146"/>
    </source>
</evidence>
<dbReference type="InterPro" id="IPR021482">
    <property type="entry name" value="DUF3135"/>
</dbReference>
<gene>
    <name evidence="1" type="ORF">SAMN05660860_00603</name>
</gene>
<evidence type="ECO:0000313" key="1">
    <source>
        <dbReference type="EMBL" id="SDL42753.1"/>
    </source>
</evidence>
<reference evidence="1 2" key="1">
    <citation type="submission" date="2016-10" db="EMBL/GenBank/DDBJ databases">
        <authorList>
            <person name="de Groot N.N."/>
        </authorList>
    </citation>
    <scope>NUCLEOTIDE SEQUENCE [LARGE SCALE GENOMIC DNA]</scope>
    <source>
        <strain evidence="1 2">DSM 17813</strain>
    </source>
</reference>
<dbReference type="Proteomes" id="UP000182146">
    <property type="component" value="Unassembled WGS sequence"/>
</dbReference>
<organism evidence="1 2">
    <name type="scientific">Geoalkalibacter ferrihydriticus</name>
    <dbReference type="NCBI Taxonomy" id="392333"/>
    <lineage>
        <taxon>Bacteria</taxon>
        <taxon>Pseudomonadati</taxon>
        <taxon>Thermodesulfobacteriota</taxon>
        <taxon>Desulfuromonadia</taxon>
        <taxon>Desulfuromonadales</taxon>
        <taxon>Geoalkalibacteraceae</taxon>
        <taxon>Geoalkalibacter</taxon>
    </lineage>
</organism>
<dbReference type="EMBL" id="FNGU01000001">
    <property type="protein sequence ID" value="SDL42753.1"/>
    <property type="molecule type" value="Genomic_DNA"/>
</dbReference>
<evidence type="ECO:0008006" key="3">
    <source>
        <dbReference type="Google" id="ProtNLM"/>
    </source>
</evidence>
<dbReference type="AlphaFoldDB" id="A0A1G9K0S0"/>